<feature type="transmembrane region" description="Helical" evidence="1">
    <location>
        <begin position="6"/>
        <end position="24"/>
    </location>
</feature>
<dbReference type="GO" id="GO:0006950">
    <property type="term" value="P:response to stress"/>
    <property type="evidence" value="ECO:0007669"/>
    <property type="project" value="UniProtKB-ARBA"/>
</dbReference>
<keyword evidence="1" id="KW-0472">Membrane</keyword>
<protein>
    <submittedName>
        <fullName evidence="3">SprT-like family protein</fullName>
    </submittedName>
</protein>
<dbReference type="EMBL" id="FXAO01000005">
    <property type="protein sequence ID" value="SMG39063.1"/>
    <property type="molecule type" value="Genomic_DNA"/>
</dbReference>
<evidence type="ECO:0000313" key="4">
    <source>
        <dbReference type="Proteomes" id="UP000193420"/>
    </source>
</evidence>
<keyword evidence="1" id="KW-0812">Transmembrane</keyword>
<reference evidence="4" key="1">
    <citation type="submission" date="2017-04" db="EMBL/GenBank/DDBJ databases">
        <authorList>
            <person name="Varghese N."/>
            <person name="Submissions S."/>
        </authorList>
    </citation>
    <scope>NUCLEOTIDE SEQUENCE [LARGE SCALE GENOMIC DNA]</scope>
    <source>
        <strain evidence="4">DSM 19835</strain>
    </source>
</reference>
<gene>
    <name evidence="3" type="ORF">SAMN03080602_02820</name>
</gene>
<evidence type="ECO:0000313" key="3">
    <source>
        <dbReference type="EMBL" id="SMG39063.1"/>
    </source>
</evidence>
<keyword evidence="4" id="KW-1185">Reference proteome</keyword>
<keyword evidence="1" id="KW-1133">Transmembrane helix</keyword>
<dbReference type="Proteomes" id="UP000193420">
    <property type="component" value="Unassembled WGS sequence"/>
</dbReference>
<feature type="transmembrane region" description="Helical" evidence="1">
    <location>
        <begin position="45"/>
        <end position="64"/>
    </location>
</feature>
<dbReference type="STRING" id="188872.SAMN03080602_02820"/>
<organism evidence="3 4">
    <name type="scientific">Arenibacter troitsensis</name>
    <dbReference type="NCBI Taxonomy" id="188872"/>
    <lineage>
        <taxon>Bacteria</taxon>
        <taxon>Pseudomonadati</taxon>
        <taxon>Bacteroidota</taxon>
        <taxon>Flavobacteriia</taxon>
        <taxon>Flavobacteriales</taxon>
        <taxon>Flavobacteriaceae</taxon>
        <taxon>Arenibacter</taxon>
    </lineage>
</organism>
<proteinExistence type="predicted"/>
<name>A0A1X7KDR2_9FLAO</name>
<sequence length="277" mass="32407">MISNNLLVVLNSFIIIVIVCFRCVQRECKVNGKKLSLIVNKNVNILTYIFFLVSLIVFWIKFLLKTIWNLKISNFVTMQDTLERYLPERAVSLSMELIKENSVHLKIVNQRVTRHGDYRRMPNGSHQITVNATLNKYRFLITLVHEIAHLVAFEKYGRKIKPHGLEWKRTFQYLMLPFLRPEVFPTNLLPMLARHFRNPKASSDTDAGLSLALKQFDVQDSGKSYVFELPHGSVFRIYNGKLFQKKNKRVKRYECVEVATGRVYLFQPNAEVELIKD</sequence>
<dbReference type="AlphaFoldDB" id="A0A1X7KDR2"/>
<evidence type="ECO:0000259" key="2">
    <source>
        <dbReference type="Pfam" id="PF10263"/>
    </source>
</evidence>
<feature type="domain" description="SprT-like" evidence="2">
    <location>
        <begin position="102"/>
        <end position="172"/>
    </location>
</feature>
<evidence type="ECO:0000256" key="1">
    <source>
        <dbReference type="SAM" id="Phobius"/>
    </source>
</evidence>
<dbReference type="InterPro" id="IPR006640">
    <property type="entry name" value="SprT-like_domain"/>
</dbReference>
<dbReference type="Pfam" id="PF10263">
    <property type="entry name" value="SprT-like"/>
    <property type="match status" value="1"/>
</dbReference>
<accession>A0A1X7KDR2</accession>